<evidence type="ECO:0000256" key="2">
    <source>
        <dbReference type="ARBA" id="ARBA00022837"/>
    </source>
</evidence>
<dbReference type="Pfam" id="PF13499">
    <property type="entry name" value="EF-hand_7"/>
    <property type="match status" value="1"/>
</dbReference>
<evidence type="ECO:0000259" key="3">
    <source>
        <dbReference type="PROSITE" id="PS50222"/>
    </source>
</evidence>
<keyword evidence="1" id="KW-0677">Repeat</keyword>
<dbReference type="PANTHER" id="PTHR23048:SF0">
    <property type="entry name" value="CALMODULIN LIKE 3"/>
    <property type="match status" value="1"/>
</dbReference>
<protein>
    <recommendedName>
        <fullName evidence="3">EF-hand domain-containing protein</fullName>
    </recommendedName>
</protein>
<proteinExistence type="predicted"/>
<dbReference type="SMART" id="SM00054">
    <property type="entry name" value="EFh"/>
    <property type="match status" value="2"/>
</dbReference>
<dbReference type="InterPro" id="IPR018247">
    <property type="entry name" value="EF_Hand_1_Ca_BS"/>
</dbReference>
<feature type="domain" description="EF-hand" evidence="3">
    <location>
        <begin position="167"/>
        <end position="191"/>
    </location>
</feature>
<evidence type="ECO:0000256" key="1">
    <source>
        <dbReference type="ARBA" id="ARBA00022737"/>
    </source>
</evidence>
<comment type="caution">
    <text evidence="4">The sequence shown here is derived from an EMBL/GenBank/DDBJ whole genome shotgun (WGS) entry which is preliminary data.</text>
</comment>
<reference evidence="4 5" key="1">
    <citation type="journal article" date="2015" name="Genome Biol. Evol.">
        <title>Comparative Genomics of a Bacterivorous Green Alga Reveals Evolutionary Causalities and Consequences of Phago-Mixotrophic Mode of Nutrition.</title>
        <authorList>
            <person name="Burns J.A."/>
            <person name="Paasch A."/>
            <person name="Narechania A."/>
            <person name="Kim E."/>
        </authorList>
    </citation>
    <scope>NUCLEOTIDE SEQUENCE [LARGE SCALE GENOMIC DNA]</scope>
    <source>
        <strain evidence="4 5">PLY_AMNH</strain>
    </source>
</reference>
<dbReference type="InterPro" id="IPR011992">
    <property type="entry name" value="EF-hand-dom_pair"/>
</dbReference>
<name>A0AAE0KST1_9CHLO</name>
<dbReference type="InterPro" id="IPR050230">
    <property type="entry name" value="CALM/Myosin/TropC-like"/>
</dbReference>
<organism evidence="4 5">
    <name type="scientific">Cymbomonas tetramitiformis</name>
    <dbReference type="NCBI Taxonomy" id="36881"/>
    <lineage>
        <taxon>Eukaryota</taxon>
        <taxon>Viridiplantae</taxon>
        <taxon>Chlorophyta</taxon>
        <taxon>Pyramimonadophyceae</taxon>
        <taxon>Pyramimonadales</taxon>
        <taxon>Pyramimonadaceae</taxon>
        <taxon>Cymbomonas</taxon>
    </lineage>
</organism>
<dbReference type="GO" id="GO:0016460">
    <property type="term" value="C:myosin II complex"/>
    <property type="evidence" value="ECO:0007669"/>
    <property type="project" value="TreeGrafter"/>
</dbReference>
<dbReference type="CDD" id="cd00051">
    <property type="entry name" value="EFh"/>
    <property type="match status" value="1"/>
</dbReference>
<accession>A0AAE0KST1</accession>
<evidence type="ECO:0000313" key="5">
    <source>
        <dbReference type="Proteomes" id="UP001190700"/>
    </source>
</evidence>
<feature type="domain" description="EF-hand" evidence="3">
    <location>
        <begin position="119"/>
        <end position="154"/>
    </location>
</feature>
<dbReference type="PROSITE" id="PS00018">
    <property type="entry name" value="EF_HAND_1"/>
    <property type="match status" value="2"/>
</dbReference>
<dbReference type="EMBL" id="LGRX02018963">
    <property type="protein sequence ID" value="KAK3259129.1"/>
    <property type="molecule type" value="Genomic_DNA"/>
</dbReference>
<dbReference type="AlphaFoldDB" id="A0AAE0KST1"/>
<dbReference type="FunFam" id="1.10.238.10:FF:000003">
    <property type="entry name" value="Calmodulin A"/>
    <property type="match status" value="1"/>
</dbReference>
<dbReference type="InterPro" id="IPR002048">
    <property type="entry name" value="EF_hand_dom"/>
</dbReference>
<keyword evidence="5" id="KW-1185">Reference proteome</keyword>
<dbReference type="GO" id="GO:0005509">
    <property type="term" value="F:calcium ion binding"/>
    <property type="evidence" value="ECO:0007669"/>
    <property type="project" value="InterPro"/>
</dbReference>
<dbReference type="Proteomes" id="UP001190700">
    <property type="component" value="Unassembled WGS sequence"/>
</dbReference>
<dbReference type="SUPFAM" id="SSF47473">
    <property type="entry name" value="EF-hand"/>
    <property type="match status" value="1"/>
</dbReference>
<gene>
    <name evidence="4" type="ORF">CYMTET_31863</name>
</gene>
<dbReference type="Gene3D" id="1.10.238.10">
    <property type="entry name" value="EF-hand"/>
    <property type="match status" value="1"/>
</dbReference>
<keyword evidence="2" id="KW-0106">Calcium</keyword>
<evidence type="ECO:0000313" key="4">
    <source>
        <dbReference type="EMBL" id="KAK3259129.1"/>
    </source>
</evidence>
<dbReference type="PANTHER" id="PTHR23048">
    <property type="entry name" value="MYOSIN LIGHT CHAIN 1, 3"/>
    <property type="match status" value="1"/>
</dbReference>
<dbReference type="PROSITE" id="PS50222">
    <property type="entry name" value="EF_HAND_2"/>
    <property type="match status" value="2"/>
</dbReference>
<sequence length="193" mass="21599">MFGRVKRHKKAREALDAKNAAVRAGIGTDEQIDALAPGMTLKHLGFAKTKMAYLNASEGGDEKDSLDVKKVLDLFVLCGMNPTQDAVDALIKENNLDTQKDVDVIDFLILWSKYKNNSHEEKLLFASFQFLDRDGNGVMSLEEFTDIMTDLGETPLTREECTLFTSLIDKNNDGVVQYDEFISALRDQTESLL</sequence>